<sequence length="145" mass="16251">MPSINKTSLVSVPTETMYQVVNTVSAYPEFVEGCSGSKVLEESETRMVAQIAVEKAGFSQTFTTENELVPNQSIHLNLVDGPFKFLRGEWRFEALNDDACKVIFNLEFEFKSKLMGMAFNGAFKQVAESMMQSFINRAKQLSEQG</sequence>
<evidence type="ECO:0000256" key="2">
    <source>
        <dbReference type="ARBA" id="ARBA00022649"/>
    </source>
</evidence>
<dbReference type="InterPro" id="IPR005031">
    <property type="entry name" value="COQ10_START"/>
</dbReference>
<dbReference type="AlphaFoldDB" id="A0AA51X861"/>
<dbReference type="GO" id="GO:0045333">
    <property type="term" value="P:cellular respiration"/>
    <property type="evidence" value="ECO:0007669"/>
    <property type="project" value="InterPro"/>
</dbReference>
<dbReference type="InterPro" id="IPR044996">
    <property type="entry name" value="COQ10-like"/>
</dbReference>
<dbReference type="Gene3D" id="3.30.530.20">
    <property type="match status" value="1"/>
</dbReference>
<dbReference type="Proteomes" id="UP001239782">
    <property type="component" value="Chromosome"/>
</dbReference>
<evidence type="ECO:0000313" key="4">
    <source>
        <dbReference type="EMBL" id="WMS89047.1"/>
    </source>
</evidence>
<proteinExistence type="inferred from homology"/>
<protein>
    <submittedName>
        <fullName evidence="4">Type II toxin-antitoxin system RatA family toxin</fullName>
    </submittedName>
</protein>
<organism evidence="4 5">
    <name type="scientific">Pleionea litopenaei</name>
    <dbReference type="NCBI Taxonomy" id="3070815"/>
    <lineage>
        <taxon>Bacteria</taxon>
        <taxon>Pseudomonadati</taxon>
        <taxon>Pseudomonadota</taxon>
        <taxon>Gammaproteobacteria</taxon>
        <taxon>Oceanospirillales</taxon>
        <taxon>Pleioneaceae</taxon>
        <taxon>Pleionea</taxon>
    </lineage>
</organism>
<dbReference type="InterPro" id="IPR023393">
    <property type="entry name" value="START-like_dom_sf"/>
</dbReference>
<dbReference type="GO" id="GO:0048039">
    <property type="term" value="F:ubiquinone binding"/>
    <property type="evidence" value="ECO:0007669"/>
    <property type="project" value="InterPro"/>
</dbReference>
<evidence type="ECO:0000313" key="5">
    <source>
        <dbReference type="Proteomes" id="UP001239782"/>
    </source>
</evidence>
<dbReference type="PANTHER" id="PTHR12901:SF10">
    <property type="entry name" value="COENZYME Q-BINDING PROTEIN COQ10, MITOCHONDRIAL"/>
    <property type="match status" value="1"/>
</dbReference>
<dbReference type="CDD" id="cd07813">
    <property type="entry name" value="COQ10p_like"/>
    <property type="match status" value="1"/>
</dbReference>
<dbReference type="Pfam" id="PF03364">
    <property type="entry name" value="Polyketide_cyc"/>
    <property type="match status" value="1"/>
</dbReference>
<feature type="domain" description="Coenzyme Q-binding protein COQ10 START" evidence="3">
    <location>
        <begin position="10"/>
        <end position="134"/>
    </location>
</feature>
<dbReference type="PANTHER" id="PTHR12901">
    <property type="entry name" value="SPERM PROTEIN HOMOLOG"/>
    <property type="match status" value="1"/>
</dbReference>
<evidence type="ECO:0000259" key="3">
    <source>
        <dbReference type="Pfam" id="PF03364"/>
    </source>
</evidence>
<accession>A0AA51X861</accession>
<dbReference type="EMBL" id="CP133548">
    <property type="protein sequence ID" value="WMS89047.1"/>
    <property type="molecule type" value="Genomic_DNA"/>
</dbReference>
<evidence type="ECO:0000256" key="1">
    <source>
        <dbReference type="ARBA" id="ARBA00008918"/>
    </source>
</evidence>
<dbReference type="RefSeq" id="WP_309204288.1">
    <property type="nucleotide sequence ID" value="NZ_CP133548.1"/>
</dbReference>
<reference evidence="4 5" key="1">
    <citation type="submission" date="2023-08" db="EMBL/GenBank/DDBJ databases">
        <title>Pleionea litopenaei sp. nov., isolated from stomach of juvenile Litopenaeus vannamei.</title>
        <authorList>
            <person name="Rho A.M."/>
            <person name="Hwang C.Y."/>
        </authorList>
    </citation>
    <scope>NUCLEOTIDE SEQUENCE [LARGE SCALE GENOMIC DNA]</scope>
    <source>
        <strain evidence="4 5">HL-JVS1</strain>
    </source>
</reference>
<dbReference type="KEGG" id="plei:Q9312_09055"/>
<keyword evidence="5" id="KW-1185">Reference proteome</keyword>
<gene>
    <name evidence="4" type="ORF">Q9312_09055</name>
</gene>
<comment type="similarity">
    <text evidence="1">Belongs to the ribosome association toxin RatA family.</text>
</comment>
<dbReference type="SUPFAM" id="SSF55961">
    <property type="entry name" value="Bet v1-like"/>
    <property type="match status" value="1"/>
</dbReference>
<name>A0AA51X861_9GAMM</name>
<keyword evidence="2" id="KW-1277">Toxin-antitoxin system</keyword>